<dbReference type="EMBL" id="CM001747">
    <property type="protein sequence ID" value="KJB49106.1"/>
    <property type="molecule type" value="Genomic_DNA"/>
</dbReference>
<feature type="domain" description="HIT" evidence="2">
    <location>
        <begin position="61"/>
        <end position="100"/>
    </location>
</feature>
<dbReference type="Gramene" id="KJB49105">
    <property type="protein sequence ID" value="KJB49105"/>
    <property type="gene ID" value="B456_008G101300"/>
</dbReference>
<dbReference type="AlphaFoldDB" id="A0A0D2T3P9"/>
<dbReference type="OrthoDB" id="994325at2759"/>
<accession>A0A0D2T3P9</accession>
<dbReference type="Proteomes" id="UP000032304">
    <property type="component" value="Chromosome 8"/>
</dbReference>
<dbReference type="GO" id="GO:0047627">
    <property type="term" value="F:adenylylsulfatase activity"/>
    <property type="evidence" value="ECO:0007669"/>
    <property type="project" value="UniProtKB-ARBA"/>
</dbReference>
<organism evidence="3 4">
    <name type="scientific">Gossypium raimondii</name>
    <name type="common">Peruvian cotton</name>
    <name type="synonym">Gossypium klotzschianum subsp. raimondii</name>
    <dbReference type="NCBI Taxonomy" id="29730"/>
    <lineage>
        <taxon>Eukaryota</taxon>
        <taxon>Viridiplantae</taxon>
        <taxon>Streptophyta</taxon>
        <taxon>Embryophyta</taxon>
        <taxon>Tracheophyta</taxon>
        <taxon>Spermatophyta</taxon>
        <taxon>Magnoliopsida</taxon>
        <taxon>eudicotyledons</taxon>
        <taxon>Gunneridae</taxon>
        <taxon>Pentapetalae</taxon>
        <taxon>rosids</taxon>
        <taxon>malvids</taxon>
        <taxon>Malvales</taxon>
        <taxon>Malvaceae</taxon>
        <taxon>Malvoideae</taxon>
        <taxon>Gossypium</taxon>
    </lineage>
</organism>
<dbReference type="Gramene" id="KJB49106">
    <property type="protein sequence ID" value="KJB49106"/>
    <property type="gene ID" value="B456_008G101300"/>
</dbReference>
<name>A0A0D2T3P9_GOSRA</name>
<comment type="caution">
    <text evidence="1">Lacks conserved residue(s) required for the propagation of feature annotation.</text>
</comment>
<dbReference type="SUPFAM" id="SSF54197">
    <property type="entry name" value="HIT-like"/>
    <property type="match status" value="1"/>
</dbReference>
<evidence type="ECO:0000256" key="1">
    <source>
        <dbReference type="PROSITE-ProRule" id="PRU00464"/>
    </source>
</evidence>
<dbReference type="STRING" id="29730.A0A0D2T3P9"/>
<dbReference type="OMA" id="YAMTGRI"/>
<dbReference type="PRINTS" id="PR00332">
    <property type="entry name" value="HISTRIAD"/>
</dbReference>
<evidence type="ECO:0000313" key="4">
    <source>
        <dbReference type="Proteomes" id="UP000032304"/>
    </source>
</evidence>
<keyword evidence="4" id="KW-1185">Reference proteome</keyword>
<dbReference type="eggNOG" id="KOG3275">
    <property type="taxonomic scope" value="Eukaryota"/>
</dbReference>
<dbReference type="EMBL" id="CM001747">
    <property type="protein sequence ID" value="KJB49105.1"/>
    <property type="molecule type" value="Genomic_DNA"/>
</dbReference>
<dbReference type="InterPro" id="IPR036265">
    <property type="entry name" value="HIT-like_sf"/>
</dbReference>
<gene>
    <name evidence="3" type="ORF">B456_008G101300</name>
</gene>
<proteinExistence type="predicted"/>
<dbReference type="Pfam" id="PF11969">
    <property type="entry name" value="DcpS_C"/>
    <property type="match status" value="1"/>
</dbReference>
<evidence type="ECO:0000259" key="2">
    <source>
        <dbReference type="PROSITE" id="PS51084"/>
    </source>
</evidence>
<dbReference type="InterPro" id="IPR011146">
    <property type="entry name" value="HIT-like"/>
</dbReference>
<reference evidence="3 4" key="1">
    <citation type="journal article" date="2012" name="Nature">
        <title>Repeated polyploidization of Gossypium genomes and the evolution of spinnable cotton fibres.</title>
        <authorList>
            <person name="Paterson A.H."/>
            <person name="Wendel J.F."/>
            <person name="Gundlach H."/>
            <person name="Guo H."/>
            <person name="Jenkins J."/>
            <person name="Jin D."/>
            <person name="Llewellyn D."/>
            <person name="Showmaker K.C."/>
            <person name="Shu S."/>
            <person name="Udall J."/>
            <person name="Yoo M.J."/>
            <person name="Byers R."/>
            <person name="Chen W."/>
            <person name="Doron-Faigenboim A."/>
            <person name="Duke M.V."/>
            <person name="Gong L."/>
            <person name="Grimwood J."/>
            <person name="Grover C."/>
            <person name="Grupp K."/>
            <person name="Hu G."/>
            <person name="Lee T.H."/>
            <person name="Li J."/>
            <person name="Lin L."/>
            <person name="Liu T."/>
            <person name="Marler B.S."/>
            <person name="Page J.T."/>
            <person name="Roberts A.W."/>
            <person name="Romanel E."/>
            <person name="Sanders W.S."/>
            <person name="Szadkowski E."/>
            <person name="Tan X."/>
            <person name="Tang H."/>
            <person name="Xu C."/>
            <person name="Wang J."/>
            <person name="Wang Z."/>
            <person name="Zhang D."/>
            <person name="Zhang L."/>
            <person name="Ashrafi H."/>
            <person name="Bedon F."/>
            <person name="Bowers J.E."/>
            <person name="Brubaker C.L."/>
            <person name="Chee P.W."/>
            <person name="Das S."/>
            <person name="Gingle A.R."/>
            <person name="Haigler C.H."/>
            <person name="Harker D."/>
            <person name="Hoffmann L.V."/>
            <person name="Hovav R."/>
            <person name="Jones D.C."/>
            <person name="Lemke C."/>
            <person name="Mansoor S."/>
            <person name="ur Rahman M."/>
            <person name="Rainville L.N."/>
            <person name="Rambani A."/>
            <person name="Reddy U.K."/>
            <person name="Rong J.K."/>
            <person name="Saranga Y."/>
            <person name="Scheffler B.E."/>
            <person name="Scheffler J.A."/>
            <person name="Stelly D.M."/>
            <person name="Triplett B.A."/>
            <person name="Van Deynze A."/>
            <person name="Vaslin M.F."/>
            <person name="Waghmare V.N."/>
            <person name="Walford S.A."/>
            <person name="Wright R.J."/>
            <person name="Zaki E.A."/>
            <person name="Zhang T."/>
            <person name="Dennis E.S."/>
            <person name="Mayer K.F."/>
            <person name="Peterson D.G."/>
            <person name="Rokhsar D.S."/>
            <person name="Wang X."/>
            <person name="Schmutz J."/>
        </authorList>
    </citation>
    <scope>NUCLEOTIDE SEQUENCE [LARGE SCALE GENOMIC DNA]</scope>
</reference>
<dbReference type="PANTHER" id="PTHR23089">
    <property type="entry name" value="HISTIDINE TRIAD HIT PROTEIN"/>
    <property type="match status" value="1"/>
</dbReference>
<protein>
    <recommendedName>
        <fullName evidence="2">HIT domain-containing protein</fullName>
    </recommendedName>
</protein>
<dbReference type="PROSITE" id="PS51084">
    <property type="entry name" value="HIT_2"/>
    <property type="match status" value="1"/>
</dbReference>
<sequence length="177" mass="19406">MTGRIVAIVRASPRLSSSLTSINFLTPNHSRRYLCRASPTHDEEAAAKAAAINSDSGAPTIFDKIIAKEIPSTIVYEDDKVLAFKDISPQAPVHVLVIPKFRDGLTQLGKAEQRHGEIVGQLLLLDAPLLKLSYPSSLASSPVVPSFRLTKLLCMYYSDVFMVYKNVFTVSELINTS</sequence>
<dbReference type="Gene3D" id="3.30.428.10">
    <property type="entry name" value="HIT-like"/>
    <property type="match status" value="1"/>
</dbReference>
<dbReference type="InterPro" id="IPR001310">
    <property type="entry name" value="Histidine_triad_HIT"/>
</dbReference>
<evidence type="ECO:0000313" key="3">
    <source>
        <dbReference type="EMBL" id="KJB49106.1"/>
    </source>
</evidence>